<dbReference type="EMBL" id="OU893337">
    <property type="protein sequence ID" value="CAG9794091.1"/>
    <property type="molecule type" value="Genomic_DNA"/>
</dbReference>
<gene>
    <name evidence="9" type="ORF">DIATSA_LOCUS11491</name>
</gene>
<evidence type="ECO:0000313" key="10">
    <source>
        <dbReference type="Proteomes" id="UP001153714"/>
    </source>
</evidence>
<dbReference type="Gene3D" id="1.10.100.10">
    <property type="entry name" value="Insulin-like"/>
    <property type="match status" value="1"/>
</dbReference>
<feature type="chain" id="PRO_5040139900" description="Insulin-like domain-containing protein" evidence="7">
    <location>
        <begin position="18"/>
        <end position="119"/>
    </location>
</feature>
<dbReference type="GO" id="GO:0005576">
    <property type="term" value="C:extracellular region"/>
    <property type="evidence" value="ECO:0007669"/>
    <property type="project" value="UniProtKB-SubCell"/>
</dbReference>
<sequence>MKTTIVFILTALTLVAASEGPPLVLCGRRLSEALKFLCPKQEGKRSRWDHFLNEPGLARPGLELPNFADMGVPSEQWGWSWMIPRSQALTDSRGKRGVIDECCFKSCSREELLAYCPRV</sequence>
<evidence type="ECO:0000256" key="6">
    <source>
        <dbReference type="RuleBase" id="RU000406"/>
    </source>
</evidence>
<dbReference type="GO" id="GO:0005179">
    <property type="term" value="F:hormone activity"/>
    <property type="evidence" value="ECO:0007669"/>
    <property type="project" value="InterPro"/>
</dbReference>
<evidence type="ECO:0000259" key="8">
    <source>
        <dbReference type="SMART" id="SM00078"/>
    </source>
</evidence>
<reference evidence="9" key="2">
    <citation type="submission" date="2022-10" db="EMBL/GenBank/DDBJ databases">
        <authorList>
            <consortium name="ENA_rothamsted_submissions"/>
            <consortium name="culmorum"/>
            <person name="King R."/>
        </authorList>
    </citation>
    <scope>NUCLEOTIDE SEQUENCE</scope>
</reference>
<dbReference type="AlphaFoldDB" id="A0A9N9WJF8"/>
<reference evidence="9" key="1">
    <citation type="submission" date="2021-12" db="EMBL/GenBank/DDBJ databases">
        <authorList>
            <person name="King R."/>
        </authorList>
    </citation>
    <scope>NUCLEOTIDE SEQUENCE</scope>
</reference>
<evidence type="ECO:0000256" key="1">
    <source>
        <dbReference type="ARBA" id="ARBA00009034"/>
    </source>
</evidence>
<dbReference type="InterPro" id="IPR036438">
    <property type="entry name" value="Insulin-like_sf"/>
</dbReference>
<keyword evidence="6" id="KW-0964">Secreted</keyword>
<keyword evidence="10" id="KW-1185">Reference proteome</keyword>
<comment type="subcellular location">
    <subcellularLocation>
        <location evidence="6">Secreted</location>
    </subcellularLocation>
</comment>
<evidence type="ECO:0000256" key="2">
    <source>
        <dbReference type="ARBA" id="ARBA00011207"/>
    </source>
</evidence>
<dbReference type="InterPro" id="IPR016179">
    <property type="entry name" value="Insulin-like"/>
</dbReference>
<comment type="subunit">
    <text evidence="2">Heterodimer of a B chain and an A chain linked by two disulfide bonds.</text>
</comment>
<protein>
    <recommendedName>
        <fullName evidence="8">Insulin-like domain-containing protein</fullName>
    </recommendedName>
</protein>
<dbReference type="CDD" id="cd04366">
    <property type="entry name" value="IlGF_insulin_bombyxin_like"/>
    <property type="match status" value="1"/>
</dbReference>
<dbReference type="Proteomes" id="UP001153714">
    <property type="component" value="Chromosome 6"/>
</dbReference>
<dbReference type="InterPro" id="IPR022352">
    <property type="entry name" value="Ins/IGF/rlx"/>
</dbReference>
<evidence type="ECO:0000256" key="7">
    <source>
        <dbReference type="SAM" id="SignalP"/>
    </source>
</evidence>
<name>A0A9N9WJF8_9NEOP</name>
<evidence type="ECO:0000256" key="4">
    <source>
        <dbReference type="ARBA" id="ARBA00022729"/>
    </source>
</evidence>
<evidence type="ECO:0000256" key="5">
    <source>
        <dbReference type="ARBA" id="ARBA00023157"/>
    </source>
</evidence>
<organism evidence="9 10">
    <name type="scientific">Diatraea saccharalis</name>
    <name type="common">sugarcane borer</name>
    <dbReference type="NCBI Taxonomy" id="40085"/>
    <lineage>
        <taxon>Eukaryota</taxon>
        <taxon>Metazoa</taxon>
        <taxon>Ecdysozoa</taxon>
        <taxon>Arthropoda</taxon>
        <taxon>Hexapoda</taxon>
        <taxon>Insecta</taxon>
        <taxon>Pterygota</taxon>
        <taxon>Neoptera</taxon>
        <taxon>Endopterygota</taxon>
        <taxon>Lepidoptera</taxon>
        <taxon>Glossata</taxon>
        <taxon>Ditrysia</taxon>
        <taxon>Pyraloidea</taxon>
        <taxon>Crambidae</taxon>
        <taxon>Crambinae</taxon>
        <taxon>Diatraea</taxon>
    </lineage>
</organism>
<evidence type="ECO:0000313" key="9">
    <source>
        <dbReference type="EMBL" id="CAG9794091.1"/>
    </source>
</evidence>
<dbReference type="SMART" id="SM00078">
    <property type="entry name" value="IlGF"/>
    <property type="match status" value="1"/>
</dbReference>
<comment type="similarity">
    <text evidence="1 6">Belongs to the insulin family.</text>
</comment>
<dbReference type="PANTHER" id="PTHR13647">
    <property type="entry name" value="INSULIN-LIKE PEPTIDE 2-RELATED"/>
    <property type="match status" value="1"/>
</dbReference>
<dbReference type="PRINTS" id="PR00276">
    <property type="entry name" value="INSULINFAMLY"/>
</dbReference>
<feature type="signal peptide" evidence="7">
    <location>
        <begin position="1"/>
        <end position="17"/>
    </location>
</feature>
<accession>A0A9N9WJF8</accession>
<dbReference type="Pfam" id="PF00049">
    <property type="entry name" value="Insulin"/>
    <property type="match status" value="1"/>
</dbReference>
<keyword evidence="3" id="KW-0165">Cleavage on pair of basic residues</keyword>
<dbReference type="PANTHER" id="PTHR13647:SF4">
    <property type="entry name" value="INSULIN-LIKE PEPTIDE 1-RELATED"/>
    <property type="match status" value="1"/>
</dbReference>
<keyword evidence="4 7" id="KW-0732">Signal</keyword>
<dbReference type="SUPFAM" id="SSF56994">
    <property type="entry name" value="Insulin-like"/>
    <property type="match status" value="1"/>
</dbReference>
<proteinExistence type="inferred from homology"/>
<dbReference type="PROSITE" id="PS00262">
    <property type="entry name" value="INSULIN"/>
    <property type="match status" value="1"/>
</dbReference>
<dbReference type="InterPro" id="IPR022353">
    <property type="entry name" value="Insulin_CS"/>
</dbReference>
<dbReference type="OrthoDB" id="10019596at2759"/>
<evidence type="ECO:0000256" key="3">
    <source>
        <dbReference type="ARBA" id="ARBA00022685"/>
    </source>
</evidence>
<keyword evidence="5" id="KW-1015">Disulfide bond</keyword>
<feature type="domain" description="Insulin-like" evidence="8">
    <location>
        <begin position="23"/>
        <end position="116"/>
    </location>
</feature>